<gene>
    <name evidence="2" type="ORF">BGI42_04610</name>
</gene>
<dbReference type="STRING" id="394958.BGI42_04610"/>
<keyword evidence="3" id="KW-1185">Reference proteome</keyword>
<dbReference type="InterPro" id="IPR016181">
    <property type="entry name" value="Acyl_CoA_acyltransferase"/>
</dbReference>
<dbReference type="Pfam" id="PF13302">
    <property type="entry name" value="Acetyltransf_3"/>
    <property type="match status" value="1"/>
</dbReference>
<sequence length="366" mass="42598">MRKEHELYRRNGKLVYIKQPEYKELAFIAKLWNDEETMKDIGGVYKFTENKWESFYKKMVSPTDGRNFYCLIYTAKDEPIGEVSFHGYDPITKIARSNIKIYYRYRNMGYGKEAMRLMLEYYFIDFEGKMILDKVSNENSKGFANKLGFKKSGTYQNETTFKLTKKDFFCFKDSNIKNVSFIIYDNINMVNYTLFWEIFNEANKLSNKKIFNFNIISLTEKVKYNNNLKLEVNSSNFNVSTSNIIILPDSTTIENILKNENAIKIILEAYNQCDYICAIGSSVAILEYMKSLTGISIPNIENLSTLINSNRLNRIKVTNENFVDNGRVMIASNLMGTIEMILSIIFKISGKDLVRKLEKKLGINIT</sequence>
<feature type="domain" description="N-acetyltransferase" evidence="1">
    <location>
        <begin position="15"/>
        <end position="166"/>
    </location>
</feature>
<dbReference type="EMBL" id="CP017253">
    <property type="protein sequence ID" value="AOR23043.1"/>
    <property type="molecule type" value="Genomic_DNA"/>
</dbReference>
<dbReference type="Gene3D" id="3.40.630.30">
    <property type="match status" value="1"/>
</dbReference>
<dbReference type="Proteomes" id="UP000094652">
    <property type="component" value="Chromosome"/>
</dbReference>
<dbReference type="PANTHER" id="PTHR43415">
    <property type="entry name" value="SPERMIDINE N(1)-ACETYLTRANSFERASE"/>
    <property type="match status" value="1"/>
</dbReference>
<accession>A0A1D7XI74</accession>
<dbReference type="PANTHER" id="PTHR43415:SF3">
    <property type="entry name" value="GNAT-FAMILY ACETYLTRANSFERASE"/>
    <property type="match status" value="1"/>
</dbReference>
<name>A0A1D7XI74_9CLOT</name>
<dbReference type="RefSeq" id="WP_069679198.1">
    <property type="nucleotide sequence ID" value="NZ_CP017253.2"/>
</dbReference>
<dbReference type="AlphaFoldDB" id="A0A1D7XI74"/>
<reference evidence="3" key="1">
    <citation type="submission" date="2016-09" db="EMBL/GenBank/DDBJ databases">
        <title>Genomics of Clostridium taeniosporum, an organism which forms endospores with ribbon-like appendages.</title>
        <authorList>
            <person name="Walker J.R."/>
        </authorList>
    </citation>
    <scope>NUCLEOTIDE SEQUENCE [LARGE SCALE GENOMIC DNA]</scope>
    <source>
        <strain evidence="3">1/k</strain>
    </source>
</reference>
<dbReference type="KEGG" id="ctae:BGI42_04610"/>
<dbReference type="SUPFAM" id="SSF55729">
    <property type="entry name" value="Acyl-CoA N-acyltransferases (Nat)"/>
    <property type="match status" value="1"/>
</dbReference>
<protein>
    <submittedName>
        <fullName evidence="2">N-acetyltransferase</fullName>
    </submittedName>
</protein>
<evidence type="ECO:0000259" key="1">
    <source>
        <dbReference type="PROSITE" id="PS51186"/>
    </source>
</evidence>
<dbReference type="Gene3D" id="3.40.50.880">
    <property type="match status" value="1"/>
</dbReference>
<keyword evidence="2" id="KW-0808">Transferase</keyword>
<dbReference type="OrthoDB" id="9785602at2"/>
<dbReference type="GO" id="GO:0016747">
    <property type="term" value="F:acyltransferase activity, transferring groups other than amino-acyl groups"/>
    <property type="evidence" value="ECO:0007669"/>
    <property type="project" value="InterPro"/>
</dbReference>
<proteinExistence type="predicted"/>
<organism evidence="2 3">
    <name type="scientific">Clostridium taeniosporum</name>
    <dbReference type="NCBI Taxonomy" id="394958"/>
    <lineage>
        <taxon>Bacteria</taxon>
        <taxon>Bacillati</taxon>
        <taxon>Bacillota</taxon>
        <taxon>Clostridia</taxon>
        <taxon>Eubacteriales</taxon>
        <taxon>Clostridiaceae</taxon>
        <taxon>Clostridium</taxon>
    </lineage>
</organism>
<dbReference type="InterPro" id="IPR000182">
    <property type="entry name" value="GNAT_dom"/>
</dbReference>
<dbReference type="SUPFAM" id="SSF52317">
    <property type="entry name" value="Class I glutamine amidotransferase-like"/>
    <property type="match status" value="1"/>
</dbReference>
<evidence type="ECO:0000313" key="3">
    <source>
        <dbReference type="Proteomes" id="UP000094652"/>
    </source>
</evidence>
<dbReference type="InterPro" id="IPR029062">
    <property type="entry name" value="Class_I_gatase-like"/>
</dbReference>
<dbReference type="PROSITE" id="PS51186">
    <property type="entry name" value="GNAT"/>
    <property type="match status" value="1"/>
</dbReference>
<evidence type="ECO:0000313" key="2">
    <source>
        <dbReference type="EMBL" id="AOR23043.1"/>
    </source>
</evidence>